<accession>A0A4R8EUR2</accession>
<evidence type="ECO:0000313" key="2">
    <source>
        <dbReference type="Proteomes" id="UP000294817"/>
    </source>
</evidence>
<name>A0A4R8EUR2_9BACT</name>
<reference evidence="1 2" key="1">
    <citation type="submission" date="2019-03" db="EMBL/GenBank/DDBJ databases">
        <title>Genomic Encyclopedia of Type Strains, Phase IV (KMG-IV): sequencing the most valuable type-strain genomes for metagenomic binning, comparative biology and taxonomic classification.</title>
        <authorList>
            <person name="Goeker M."/>
        </authorList>
    </citation>
    <scope>NUCLEOTIDE SEQUENCE [LARGE SCALE GENOMIC DNA]</scope>
    <source>
        <strain evidence="1 2">DSM 13575</strain>
    </source>
</reference>
<evidence type="ECO:0000313" key="1">
    <source>
        <dbReference type="EMBL" id="TDX16126.1"/>
    </source>
</evidence>
<organism evidence="1 2">
    <name type="scientific">Petrotoga sibirica</name>
    <dbReference type="NCBI Taxonomy" id="156202"/>
    <lineage>
        <taxon>Bacteria</taxon>
        <taxon>Thermotogati</taxon>
        <taxon>Thermotogota</taxon>
        <taxon>Thermotogae</taxon>
        <taxon>Petrotogales</taxon>
        <taxon>Petrotogaceae</taxon>
        <taxon>Petrotoga</taxon>
    </lineage>
</organism>
<keyword evidence="2" id="KW-1185">Reference proteome</keyword>
<dbReference type="RefSeq" id="WP_169960608.1">
    <property type="nucleotide sequence ID" value="NZ_SODZ01000005.1"/>
</dbReference>
<comment type="caution">
    <text evidence="1">The sequence shown here is derived from an EMBL/GenBank/DDBJ whole genome shotgun (WGS) entry which is preliminary data.</text>
</comment>
<dbReference type="EMBL" id="SODZ01000005">
    <property type="protein sequence ID" value="TDX16126.1"/>
    <property type="molecule type" value="Genomic_DNA"/>
</dbReference>
<dbReference type="AlphaFoldDB" id="A0A4R8EUR2"/>
<proteinExistence type="predicted"/>
<sequence length="55" mass="6134">MLKGLGTAGPSLEGWAAGRRGAKSGFRVSKNNKIKIQESNNYGFNRKRSIKRSYF</sequence>
<protein>
    <submittedName>
        <fullName evidence="1">Uncharacterized protein</fullName>
    </submittedName>
</protein>
<gene>
    <name evidence="1" type="ORF">C8D74_10578</name>
</gene>
<dbReference type="Proteomes" id="UP000294817">
    <property type="component" value="Unassembled WGS sequence"/>
</dbReference>